<evidence type="ECO:0000313" key="4">
    <source>
        <dbReference type="Proteomes" id="UP000002586"/>
    </source>
</evidence>
<evidence type="ECO:0000259" key="2">
    <source>
        <dbReference type="Pfam" id="PF03981"/>
    </source>
</evidence>
<dbReference type="Pfam" id="PF03981">
    <property type="entry name" value="Ubiq_cyt_C_chap"/>
    <property type="match status" value="1"/>
</dbReference>
<keyword evidence="4" id="KW-1185">Reference proteome</keyword>
<reference evidence="4" key="1">
    <citation type="journal article" date="2009" name="Appl. Environ. Microbiol.">
        <title>Complete genome sequence of the chemolithoautotrophic marine magnetotactic coccus strain MC-1.</title>
        <authorList>
            <person name="Schubbe S."/>
            <person name="Williams T.J."/>
            <person name="Xie G."/>
            <person name="Kiss H.E."/>
            <person name="Brettin T.S."/>
            <person name="Martinez D."/>
            <person name="Ross C.A."/>
            <person name="Schuler D."/>
            <person name="Cox B.L."/>
            <person name="Nealson K.H."/>
            <person name="Bazylinski D.A."/>
        </authorList>
    </citation>
    <scope>NUCLEOTIDE SEQUENCE [LARGE SCALE GENOMIC DNA]</scope>
    <source>
        <strain evidence="4">ATCC BAA-1437 / JCM 17883 / MC-1</strain>
    </source>
</reference>
<sequence length="187" mass="21055">MSFLQKIVPFLGKSDQERLEASLKPWATALYNNIAERVVLLSQPQGPLKMEPTFDLNFELAVFWLSAAQAKIKATCTQAQAIQLNQVLWNVTFEGFDYSLRDRGVLDVRLGARMHKLLPHAQGRRNAYVTAIENHDDDAMKAAIIRNILDGKADLNDSRVELLFQSLDDIAKLDLVVKLPIELLPAE</sequence>
<dbReference type="KEGG" id="mgm:Mmc1_1887"/>
<accession>A0L8V2</accession>
<dbReference type="EMBL" id="CP000471">
    <property type="protein sequence ID" value="ABK44395.1"/>
    <property type="molecule type" value="Genomic_DNA"/>
</dbReference>
<dbReference type="Proteomes" id="UP000002586">
    <property type="component" value="Chromosome"/>
</dbReference>
<organism evidence="3 4">
    <name type="scientific">Magnetococcus marinus (strain ATCC BAA-1437 / JCM 17883 / MC-1)</name>
    <dbReference type="NCBI Taxonomy" id="156889"/>
    <lineage>
        <taxon>Bacteria</taxon>
        <taxon>Pseudomonadati</taxon>
        <taxon>Pseudomonadota</taxon>
        <taxon>Magnetococcia</taxon>
        <taxon>Magnetococcales</taxon>
        <taxon>Magnetococcaceae</taxon>
        <taxon>Magnetococcus</taxon>
    </lineage>
</organism>
<dbReference type="eggNOG" id="COG5452">
    <property type="taxonomic scope" value="Bacteria"/>
</dbReference>
<comment type="similarity">
    <text evidence="1">Belongs to the UPF0174 family.</text>
</comment>
<reference evidence="3 4" key="2">
    <citation type="journal article" date="2012" name="Int. J. Syst. Evol. Microbiol.">
        <title>Magnetococcus marinus gen. nov., sp. nov., a marine, magnetotactic bacterium that represents a novel lineage (Magnetococcaceae fam. nov.; Magnetococcales ord. nov.) at the base of the Alphaproteobacteria.</title>
        <authorList>
            <person name="Bazylinski D.A."/>
            <person name="Williams T.J."/>
            <person name="Lefevre C.T."/>
            <person name="Berg R.J."/>
            <person name="Zhang C.L."/>
            <person name="Bowser S.S."/>
            <person name="Dean A.J."/>
            <person name="Beveridge T.J."/>
        </authorList>
    </citation>
    <scope>NUCLEOTIDE SEQUENCE [LARGE SCALE GENOMIC DNA]</scope>
    <source>
        <strain evidence="4">ATCC BAA-1437 / JCM 17883 / MC-1</strain>
    </source>
</reference>
<gene>
    <name evidence="3" type="ordered locus">Mmc1_1887</name>
</gene>
<dbReference type="HOGENOM" id="CLU_1446062_0_0_5"/>
<evidence type="ECO:0000313" key="3">
    <source>
        <dbReference type="EMBL" id="ABK44395.1"/>
    </source>
</evidence>
<proteinExistence type="inferred from homology"/>
<dbReference type="AlphaFoldDB" id="A0L8V2"/>
<dbReference type="OrthoDB" id="7158889at2"/>
<dbReference type="InterPro" id="IPR021150">
    <property type="entry name" value="Ubiq_cyt_c_chap"/>
</dbReference>
<name>A0L8V2_MAGMM</name>
<feature type="domain" description="Ubiquinol-cytochrome c chaperone" evidence="2">
    <location>
        <begin position="48"/>
        <end position="160"/>
    </location>
</feature>
<dbReference type="RefSeq" id="WP_011713539.1">
    <property type="nucleotide sequence ID" value="NC_008576.1"/>
</dbReference>
<evidence type="ECO:0000256" key="1">
    <source>
        <dbReference type="ARBA" id="ARBA00006436"/>
    </source>
</evidence>
<protein>
    <recommendedName>
        <fullName evidence="2">Ubiquinol-cytochrome c chaperone domain-containing protein</fullName>
    </recommendedName>
</protein>